<keyword evidence="4 8" id="KW-0812">Transmembrane</keyword>
<dbReference type="Gene3D" id="1.20.1250.20">
    <property type="entry name" value="MFS general substrate transporter like domains"/>
    <property type="match status" value="1"/>
</dbReference>
<dbReference type="Proteomes" id="UP001583186">
    <property type="component" value="Unassembled WGS sequence"/>
</dbReference>
<feature type="transmembrane region" description="Helical" evidence="8">
    <location>
        <begin position="451"/>
        <end position="469"/>
    </location>
</feature>
<accession>A0ABR3YPY3</accession>
<dbReference type="PANTHER" id="PTHR48022:SF2">
    <property type="entry name" value="PLASTIDIC GLUCOSE TRANSPORTER 4"/>
    <property type="match status" value="1"/>
</dbReference>
<dbReference type="InterPro" id="IPR020846">
    <property type="entry name" value="MFS_dom"/>
</dbReference>
<dbReference type="InterPro" id="IPR003663">
    <property type="entry name" value="Sugar/inositol_transpt"/>
</dbReference>
<evidence type="ECO:0000256" key="8">
    <source>
        <dbReference type="SAM" id="Phobius"/>
    </source>
</evidence>
<feature type="transmembrane region" description="Helical" evidence="8">
    <location>
        <begin position="194"/>
        <end position="216"/>
    </location>
</feature>
<evidence type="ECO:0000256" key="3">
    <source>
        <dbReference type="ARBA" id="ARBA00022448"/>
    </source>
</evidence>
<keyword evidence="5 8" id="KW-1133">Transmembrane helix</keyword>
<dbReference type="InterPro" id="IPR050360">
    <property type="entry name" value="MFS_Sugar_Transporters"/>
</dbReference>
<dbReference type="PANTHER" id="PTHR48022">
    <property type="entry name" value="PLASTIDIC GLUCOSE TRANSPORTER 4"/>
    <property type="match status" value="1"/>
</dbReference>
<evidence type="ECO:0000256" key="5">
    <source>
        <dbReference type="ARBA" id="ARBA00022989"/>
    </source>
</evidence>
<dbReference type="PROSITE" id="PS50850">
    <property type="entry name" value="MFS"/>
    <property type="match status" value="1"/>
</dbReference>
<feature type="domain" description="Major facilitator superfamily (MFS) profile" evidence="9">
    <location>
        <begin position="22"/>
        <end position="473"/>
    </location>
</feature>
<dbReference type="InterPro" id="IPR036259">
    <property type="entry name" value="MFS_trans_sf"/>
</dbReference>
<feature type="transmembrane region" description="Helical" evidence="8">
    <location>
        <begin position="417"/>
        <end position="439"/>
    </location>
</feature>
<dbReference type="InterPro" id="IPR005828">
    <property type="entry name" value="MFS_sugar_transport-like"/>
</dbReference>
<name>A0ABR3YPY3_9PEZI</name>
<feature type="transmembrane region" description="Helical" evidence="8">
    <location>
        <begin position="101"/>
        <end position="122"/>
    </location>
</feature>
<sequence length="544" mass="60094">MAGFSYRSVAMLREVTPRLFLVYMFMSIGAINFGFDNGWWGTLIALPQFINRFGVKDPSSGEYILPSSWQSAGSGTGNAGMAIGCIIASPLISRIGRKNTVLVILTIALIGMVLQNAIPSYWGIMVGRMINAISMGLEANNIPIFMSELSPPAIRGSLVNFYQWWQIVGVIFSRIIVLRSNVMWPVGSDNVNWAWRLVMVIQMVIPVIMLGIYWILPESPNWLLSKGRREDARAALLYIRKDSASEAEVDQELALIEASVAEQQEYHKANSYWDCFKGSNGRRTFIASGVQFLEQFSGNAFSSSYSVIFMKEVGISDLFQSNMARSCMSLAGATLGFYLPDKIGRRWLLMSTAFFMWACMWTTSGIVAWLPGGITGGMSKFMLFLQLFWAFLSTGGWGSVVWIITAESGTSQLREKTVSIATTVSFIAVLLVSYINPFIQGAPSNLGGKVGFIYGSFSFIAIFFVYFFVPEMKGRSLEELDELFQAGIPARHFGKYKASGLGAQITEVQNVNADPTMHLTKGMAVTEGIEEVPEAVNAQPIVKD</sequence>
<comment type="subcellular location">
    <subcellularLocation>
        <location evidence="1">Membrane</location>
        <topology evidence="1">Multi-pass membrane protein</topology>
    </subcellularLocation>
</comment>
<evidence type="ECO:0000313" key="11">
    <source>
        <dbReference type="Proteomes" id="UP001583186"/>
    </source>
</evidence>
<reference evidence="10 11" key="1">
    <citation type="journal article" date="2024" name="IMA Fungus">
        <title>IMA Genome - F19 : A genome assembly and annotation guide to empower mycologists, including annotated draft genome sequences of Ceratocystis pirilliformis, Diaporthe australafricana, Fusarium ophioides, Paecilomyces lecythidis, and Sporothrix stenoceras.</title>
        <authorList>
            <person name="Aylward J."/>
            <person name="Wilson A.M."/>
            <person name="Visagie C.M."/>
            <person name="Spraker J."/>
            <person name="Barnes I."/>
            <person name="Buitendag C."/>
            <person name="Ceriani C."/>
            <person name="Del Mar Angel L."/>
            <person name="du Plessis D."/>
            <person name="Fuchs T."/>
            <person name="Gasser K."/>
            <person name="Kramer D."/>
            <person name="Li W."/>
            <person name="Munsamy K."/>
            <person name="Piso A."/>
            <person name="Price J.L."/>
            <person name="Sonnekus B."/>
            <person name="Thomas C."/>
            <person name="van der Nest A."/>
            <person name="van Dijk A."/>
            <person name="van Heerden A."/>
            <person name="van Vuuren N."/>
            <person name="Yilmaz N."/>
            <person name="Duong T.A."/>
            <person name="van der Merwe N.A."/>
            <person name="Wingfield M.J."/>
            <person name="Wingfield B.D."/>
        </authorList>
    </citation>
    <scope>NUCLEOTIDE SEQUENCE [LARGE SCALE GENOMIC DNA]</scope>
    <source>
        <strain evidence="10 11">CMW 5346</strain>
    </source>
</reference>
<organism evidence="10 11">
    <name type="scientific">Sporothrix stenoceras</name>
    <dbReference type="NCBI Taxonomy" id="5173"/>
    <lineage>
        <taxon>Eukaryota</taxon>
        <taxon>Fungi</taxon>
        <taxon>Dikarya</taxon>
        <taxon>Ascomycota</taxon>
        <taxon>Pezizomycotina</taxon>
        <taxon>Sordariomycetes</taxon>
        <taxon>Sordariomycetidae</taxon>
        <taxon>Ophiostomatales</taxon>
        <taxon>Ophiostomataceae</taxon>
        <taxon>Sporothrix</taxon>
    </lineage>
</organism>
<evidence type="ECO:0000313" key="10">
    <source>
        <dbReference type="EMBL" id="KAL1889948.1"/>
    </source>
</evidence>
<comment type="similarity">
    <text evidence="2 7">Belongs to the major facilitator superfamily. Sugar transporter (TC 2.A.1.1) family.</text>
</comment>
<keyword evidence="11" id="KW-1185">Reference proteome</keyword>
<feature type="transmembrane region" description="Helical" evidence="8">
    <location>
        <begin position="347"/>
        <end position="369"/>
    </location>
</feature>
<evidence type="ECO:0000256" key="2">
    <source>
        <dbReference type="ARBA" id="ARBA00010992"/>
    </source>
</evidence>
<dbReference type="SUPFAM" id="SSF103473">
    <property type="entry name" value="MFS general substrate transporter"/>
    <property type="match status" value="1"/>
</dbReference>
<proteinExistence type="inferred from homology"/>
<comment type="caution">
    <text evidence="10">The sequence shown here is derived from an EMBL/GenBank/DDBJ whole genome shotgun (WGS) entry which is preliminary data.</text>
</comment>
<dbReference type="NCBIfam" id="TIGR00879">
    <property type="entry name" value="SP"/>
    <property type="match status" value="1"/>
</dbReference>
<protein>
    <recommendedName>
        <fullName evidence="9">Major facilitator superfamily (MFS) profile domain-containing protein</fullName>
    </recommendedName>
</protein>
<keyword evidence="3 7" id="KW-0813">Transport</keyword>
<keyword evidence="6 8" id="KW-0472">Membrane</keyword>
<evidence type="ECO:0000256" key="1">
    <source>
        <dbReference type="ARBA" id="ARBA00004141"/>
    </source>
</evidence>
<evidence type="ECO:0000256" key="6">
    <source>
        <dbReference type="ARBA" id="ARBA00023136"/>
    </source>
</evidence>
<evidence type="ECO:0000256" key="4">
    <source>
        <dbReference type="ARBA" id="ARBA00022692"/>
    </source>
</evidence>
<dbReference type="Pfam" id="PF00083">
    <property type="entry name" value="Sugar_tr"/>
    <property type="match status" value="1"/>
</dbReference>
<dbReference type="EMBL" id="JAWCUI010000067">
    <property type="protein sequence ID" value="KAL1889948.1"/>
    <property type="molecule type" value="Genomic_DNA"/>
</dbReference>
<gene>
    <name evidence="10" type="ORF">Sste5346_008526</name>
</gene>
<feature type="transmembrane region" description="Helical" evidence="8">
    <location>
        <begin position="381"/>
        <end position="405"/>
    </location>
</feature>
<evidence type="ECO:0000259" key="9">
    <source>
        <dbReference type="PROSITE" id="PS50850"/>
    </source>
</evidence>
<feature type="transmembrane region" description="Helical" evidence="8">
    <location>
        <begin position="20"/>
        <end position="46"/>
    </location>
</feature>
<evidence type="ECO:0000256" key="7">
    <source>
        <dbReference type="RuleBase" id="RU003346"/>
    </source>
</evidence>